<comment type="caution">
    <text evidence="11">The sequence shown here is derived from an EMBL/GenBank/DDBJ whole genome shotgun (WGS) entry which is preliminary data.</text>
</comment>
<dbReference type="AlphaFoldDB" id="A0A1V9FGP2"/>
<comment type="similarity">
    <text evidence="5">Belongs to the class-IV pyridoxal-phosphate-dependent aminotransferase family.</text>
</comment>
<comment type="pathway">
    <text evidence="2">Amino-acid biosynthesis; L-isoleucine biosynthesis; L-isoleucine from 2-oxobutanoate: step 4/4.</text>
</comment>
<dbReference type="InterPro" id="IPR001544">
    <property type="entry name" value="Aminotrans_IV"/>
</dbReference>
<dbReference type="InterPro" id="IPR050571">
    <property type="entry name" value="Class-IV_PLP-Dep_Aminotrnsfr"/>
</dbReference>
<evidence type="ECO:0000256" key="4">
    <source>
        <dbReference type="ARBA" id="ARBA00005072"/>
    </source>
</evidence>
<dbReference type="RefSeq" id="WP_081167483.1">
    <property type="nucleotide sequence ID" value="NZ_LWBP01000192.1"/>
</dbReference>
<evidence type="ECO:0000256" key="5">
    <source>
        <dbReference type="ARBA" id="ARBA00009320"/>
    </source>
</evidence>
<dbReference type="FunFam" id="3.20.10.10:FF:000002">
    <property type="entry name" value="D-alanine aminotransferase"/>
    <property type="match status" value="1"/>
</dbReference>
<gene>
    <name evidence="11" type="ORF">A4R26_24435</name>
</gene>
<dbReference type="STRING" id="550983.A4R26_24435"/>
<dbReference type="Gene3D" id="3.30.470.10">
    <property type="match status" value="1"/>
</dbReference>
<dbReference type="OrthoDB" id="9805628at2"/>
<keyword evidence="12" id="KW-1185">Reference proteome</keyword>
<evidence type="ECO:0000256" key="8">
    <source>
        <dbReference type="ARBA" id="ARBA00048212"/>
    </source>
</evidence>
<dbReference type="GO" id="GO:0008652">
    <property type="term" value="P:amino acid biosynthetic process"/>
    <property type="evidence" value="ECO:0007669"/>
    <property type="project" value="UniProtKB-ARBA"/>
</dbReference>
<dbReference type="InterPro" id="IPR043132">
    <property type="entry name" value="BCAT-like_C"/>
</dbReference>
<accession>A0A1V9FGP2</accession>
<dbReference type="EC" id="2.6.1.42" evidence="6"/>
<dbReference type="EMBL" id="LWBP01000192">
    <property type="protein sequence ID" value="OQP57522.1"/>
    <property type="molecule type" value="Genomic_DNA"/>
</dbReference>
<evidence type="ECO:0000256" key="3">
    <source>
        <dbReference type="ARBA" id="ARBA00004931"/>
    </source>
</evidence>
<dbReference type="Gene3D" id="3.20.10.10">
    <property type="entry name" value="D-amino Acid Aminotransferase, subunit A, domain 2"/>
    <property type="match status" value="1"/>
</dbReference>
<reference evidence="12" key="1">
    <citation type="submission" date="2016-04" db="EMBL/GenBank/DDBJ databases">
        <authorList>
            <person name="Chen L."/>
            <person name="Zhuang W."/>
            <person name="Wang G."/>
        </authorList>
    </citation>
    <scope>NUCLEOTIDE SEQUENCE [LARGE SCALE GENOMIC DNA]</scope>
    <source>
        <strain evidence="12">208</strain>
    </source>
</reference>
<comment type="catalytic activity">
    <reaction evidence="10">
        <text>L-leucine + 2-oxoglutarate = 4-methyl-2-oxopentanoate + L-glutamate</text>
        <dbReference type="Rhea" id="RHEA:18321"/>
        <dbReference type="ChEBI" id="CHEBI:16810"/>
        <dbReference type="ChEBI" id="CHEBI:17865"/>
        <dbReference type="ChEBI" id="CHEBI:29985"/>
        <dbReference type="ChEBI" id="CHEBI:57427"/>
        <dbReference type="EC" id="2.6.1.42"/>
    </reaction>
</comment>
<name>A0A1V9FGP2_9BACT</name>
<dbReference type="GO" id="GO:0004084">
    <property type="term" value="F:branched-chain-amino-acid transaminase activity"/>
    <property type="evidence" value="ECO:0007669"/>
    <property type="project" value="UniProtKB-EC"/>
</dbReference>
<keyword evidence="7" id="KW-0663">Pyridoxal phosphate</keyword>
<evidence type="ECO:0000256" key="6">
    <source>
        <dbReference type="ARBA" id="ARBA00013053"/>
    </source>
</evidence>
<evidence type="ECO:0000313" key="12">
    <source>
        <dbReference type="Proteomes" id="UP000192276"/>
    </source>
</evidence>
<dbReference type="SUPFAM" id="SSF56752">
    <property type="entry name" value="D-aminoacid aminotransferase-like PLP-dependent enzymes"/>
    <property type="match status" value="1"/>
</dbReference>
<evidence type="ECO:0000256" key="7">
    <source>
        <dbReference type="ARBA" id="ARBA00022898"/>
    </source>
</evidence>
<dbReference type="InterPro" id="IPR043131">
    <property type="entry name" value="BCAT-like_N"/>
</dbReference>
<proteinExistence type="inferred from homology"/>
<sequence length="294" mass="32962">MNNWLFYNEEIIPDSTPIFSAANRGLRFGDGLFETIKVVHASAASGRGEMPLFDLHMERMNHGLAVLNMKLQEHYTPDYISQMILDLCRQNNINGAARVRITVVRGNGTLFATEDAHASIVIQAEPLAADYLTFNLTGLKIDICPGIQKSCDRLANIKSNNYLPYVMAAQYARENQLSDSLVLNAHNRICDGTIANIFRIHNDTIYTPPLTEGGVGGVMRKYLLNVLPKAGYTVQEKICTPEELEAATEVFLTNALYGIRWVSQFRNKLYQNQLVARLFKEIINPINNGLQTSH</sequence>
<organism evidence="11 12">
    <name type="scientific">Niastella populi</name>
    <dbReference type="NCBI Taxonomy" id="550983"/>
    <lineage>
        <taxon>Bacteria</taxon>
        <taxon>Pseudomonadati</taxon>
        <taxon>Bacteroidota</taxon>
        <taxon>Chitinophagia</taxon>
        <taxon>Chitinophagales</taxon>
        <taxon>Chitinophagaceae</taxon>
        <taxon>Niastella</taxon>
    </lineage>
</organism>
<dbReference type="PANTHER" id="PTHR42743">
    <property type="entry name" value="AMINO-ACID AMINOTRANSFERASE"/>
    <property type="match status" value="1"/>
</dbReference>
<comment type="pathway">
    <text evidence="4">Amino-acid biosynthesis; L-leucine biosynthesis; L-leucine from 3-methyl-2-oxobutanoate: step 4/4.</text>
</comment>
<evidence type="ECO:0000256" key="2">
    <source>
        <dbReference type="ARBA" id="ARBA00004824"/>
    </source>
</evidence>
<dbReference type="PANTHER" id="PTHR42743:SF11">
    <property type="entry name" value="AMINODEOXYCHORISMATE LYASE"/>
    <property type="match status" value="1"/>
</dbReference>
<evidence type="ECO:0000256" key="10">
    <source>
        <dbReference type="ARBA" id="ARBA00049229"/>
    </source>
</evidence>
<dbReference type="GO" id="GO:0046394">
    <property type="term" value="P:carboxylic acid biosynthetic process"/>
    <property type="evidence" value="ECO:0007669"/>
    <property type="project" value="UniProtKB-ARBA"/>
</dbReference>
<evidence type="ECO:0000256" key="1">
    <source>
        <dbReference type="ARBA" id="ARBA00001933"/>
    </source>
</evidence>
<dbReference type="InterPro" id="IPR036038">
    <property type="entry name" value="Aminotransferase-like"/>
</dbReference>
<comment type="catalytic activity">
    <reaction evidence="8">
        <text>L-valine + 2-oxoglutarate = 3-methyl-2-oxobutanoate + L-glutamate</text>
        <dbReference type="Rhea" id="RHEA:24813"/>
        <dbReference type="ChEBI" id="CHEBI:11851"/>
        <dbReference type="ChEBI" id="CHEBI:16810"/>
        <dbReference type="ChEBI" id="CHEBI:29985"/>
        <dbReference type="ChEBI" id="CHEBI:57762"/>
        <dbReference type="EC" id="2.6.1.42"/>
    </reaction>
</comment>
<dbReference type="CDD" id="cd00449">
    <property type="entry name" value="PLPDE_IV"/>
    <property type="match status" value="1"/>
</dbReference>
<evidence type="ECO:0000313" key="11">
    <source>
        <dbReference type="EMBL" id="OQP57522.1"/>
    </source>
</evidence>
<dbReference type="Proteomes" id="UP000192276">
    <property type="component" value="Unassembled WGS sequence"/>
</dbReference>
<comment type="cofactor">
    <cofactor evidence="1">
        <name>pyridoxal 5'-phosphate</name>
        <dbReference type="ChEBI" id="CHEBI:597326"/>
    </cofactor>
</comment>
<evidence type="ECO:0000256" key="9">
    <source>
        <dbReference type="ARBA" id="ARBA00048798"/>
    </source>
</evidence>
<comment type="catalytic activity">
    <reaction evidence="9">
        <text>L-isoleucine + 2-oxoglutarate = (S)-3-methyl-2-oxopentanoate + L-glutamate</text>
        <dbReference type="Rhea" id="RHEA:24801"/>
        <dbReference type="ChEBI" id="CHEBI:16810"/>
        <dbReference type="ChEBI" id="CHEBI:29985"/>
        <dbReference type="ChEBI" id="CHEBI:35146"/>
        <dbReference type="ChEBI" id="CHEBI:58045"/>
        <dbReference type="EC" id="2.6.1.42"/>
    </reaction>
</comment>
<protein>
    <recommendedName>
        <fullName evidence="6">branched-chain-amino-acid transaminase</fullName>
        <ecNumber evidence="6">2.6.1.42</ecNumber>
    </recommendedName>
</protein>
<comment type="pathway">
    <text evidence="3">Amino-acid biosynthesis; L-valine biosynthesis; L-valine from pyruvate: step 4/4.</text>
</comment>
<dbReference type="Pfam" id="PF01063">
    <property type="entry name" value="Aminotran_4"/>
    <property type="match status" value="1"/>
</dbReference>